<reference evidence="1 2" key="1">
    <citation type="submission" date="2021-01" db="EMBL/GenBank/DDBJ databases">
        <title>Identification of strong promoters based on the transcriptome of Brevibacillus choshinensis.</title>
        <authorList>
            <person name="Yao D."/>
            <person name="Zhang K."/>
            <person name="Wu J."/>
        </authorList>
    </citation>
    <scope>NUCLEOTIDE SEQUENCE [LARGE SCALE GENOMIC DNA]</scope>
    <source>
        <strain evidence="1 2">HPD31-SP3</strain>
    </source>
</reference>
<gene>
    <name evidence="1" type="ORF">JNE38_20725</name>
</gene>
<evidence type="ECO:0000313" key="2">
    <source>
        <dbReference type="Proteomes" id="UP000596248"/>
    </source>
</evidence>
<protein>
    <submittedName>
        <fullName evidence="1">Uncharacterized protein</fullName>
    </submittedName>
</protein>
<dbReference type="Proteomes" id="UP000596248">
    <property type="component" value="Chromosome"/>
</dbReference>
<sequence>MEMIPRKEPQIITHEQYADAELNKDFHFTGEDLWWSSDEAKRFLLMAISSVGLMGLSRMLPDESKQEFKDILCR</sequence>
<keyword evidence="2" id="KW-1185">Reference proteome</keyword>
<proteinExistence type="predicted"/>
<dbReference type="EMBL" id="CP069127">
    <property type="protein sequence ID" value="QRG65985.1"/>
    <property type="molecule type" value="Genomic_DNA"/>
</dbReference>
<evidence type="ECO:0000313" key="1">
    <source>
        <dbReference type="EMBL" id="QRG65985.1"/>
    </source>
</evidence>
<organism evidence="1 2">
    <name type="scientific">Brevibacillus choshinensis</name>
    <dbReference type="NCBI Taxonomy" id="54911"/>
    <lineage>
        <taxon>Bacteria</taxon>
        <taxon>Bacillati</taxon>
        <taxon>Bacillota</taxon>
        <taxon>Bacilli</taxon>
        <taxon>Bacillales</taxon>
        <taxon>Paenibacillaceae</taxon>
        <taxon>Brevibacillus</taxon>
    </lineage>
</organism>
<name>A0ABX7FJF0_BRECH</name>
<accession>A0ABX7FJF0</accession>
<dbReference type="RefSeq" id="WP_203353054.1">
    <property type="nucleotide sequence ID" value="NZ_CP069127.1"/>
</dbReference>